<dbReference type="Proteomes" id="UP000054538">
    <property type="component" value="Unassembled WGS sequence"/>
</dbReference>
<dbReference type="InterPro" id="IPR013087">
    <property type="entry name" value="Znf_C2H2_type"/>
</dbReference>
<evidence type="ECO:0000256" key="4">
    <source>
        <dbReference type="ARBA" id="ARBA00022771"/>
    </source>
</evidence>
<dbReference type="OrthoDB" id="8117402at2759"/>
<protein>
    <submittedName>
        <fullName evidence="10">Unplaced genomic scaffold scaffold_454, whole genome shotgun sequence</fullName>
    </submittedName>
</protein>
<evidence type="ECO:0000256" key="2">
    <source>
        <dbReference type="ARBA" id="ARBA00022723"/>
    </source>
</evidence>
<evidence type="ECO:0000256" key="3">
    <source>
        <dbReference type="ARBA" id="ARBA00022737"/>
    </source>
</evidence>
<dbReference type="AlphaFoldDB" id="A0A0D0DLZ8"/>
<comment type="subcellular location">
    <subcellularLocation>
        <location evidence="1">Nucleus</location>
    </subcellularLocation>
</comment>
<organism evidence="10 11">
    <name type="scientific">Paxillus rubicundulus Ve08.2h10</name>
    <dbReference type="NCBI Taxonomy" id="930991"/>
    <lineage>
        <taxon>Eukaryota</taxon>
        <taxon>Fungi</taxon>
        <taxon>Dikarya</taxon>
        <taxon>Basidiomycota</taxon>
        <taxon>Agaricomycotina</taxon>
        <taxon>Agaricomycetes</taxon>
        <taxon>Agaricomycetidae</taxon>
        <taxon>Boletales</taxon>
        <taxon>Paxilineae</taxon>
        <taxon>Paxillaceae</taxon>
        <taxon>Paxillus</taxon>
    </lineage>
</organism>
<dbReference type="PROSITE" id="PS00028">
    <property type="entry name" value="ZINC_FINGER_C2H2_1"/>
    <property type="match status" value="1"/>
</dbReference>
<keyword evidence="6" id="KW-0539">Nucleus</keyword>
<evidence type="ECO:0000313" key="11">
    <source>
        <dbReference type="Proteomes" id="UP000054538"/>
    </source>
</evidence>
<dbReference type="InParanoid" id="A0A0D0DLZ8"/>
<feature type="compositionally biased region" description="Basic and acidic residues" evidence="8">
    <location>
        <begin position="42"/>
        <end position="51"/>
    </location>
</feature>
<feature type="domain" description="C2H2-type" evidence="9">
    <location>
        <begin position="20"/>
        <end position="48"/>
    </location>
</feature>
<dbReference type="SMART" id="SM00355">
    <property type="entry name" value="ZnF_C2H2"/>
    <property type="match status" value="1"/>
</dbReference>
<dbReference type="PANTHER" id="PTHR40626">
    <property type="entry name" value="MIP31509P"/>
    <property type="match status" value="1"/>
</dbReference>
<reference evidence="11" key="2">
    <citation type="submission" date="2015-01" db="EMBL/GenBank/DDBJ databases">
        <title>Evolutionary Origins and Diversification of the Mycorrhizal Mutualists.</title>
        <authorList>
            <consortium name="DOE Joint Genome Institute"/>
            <consortium name="Mycorrhizal Genomics Consortium"/>
            <person name="Kohler A."/>
            <person name="Kuo A."/>
            <person name="Nagy L.G."/>
            <person name="Floudas D."/>
            <person name="Copeland A."/>
            <person name="Barry K.W."/>
            <person name="Cichocki N."/>
            <person name="Veneault-Fourrey C."/>
            <person name="LaButti K."/>
            <person name="Lindquist E.A."/>
            <person name="Lipzen A."/>
            <person name="Lundell T."/>
            <person name="Morin E."/>
            <person name="Murat C."/>
            <person name="Riley R."/>
            <person name="Ohm R."/>
            <person name="Sun H."/>
            <person name="Tunlid A."/>
            <person name="Henrissat B."/>
            <person name="Grigoriev I.V."/>
            <person name="Hibbett D.S."/>
            <person name="Martin F."/>
        </authorList>
    </citation>
    <scope>NUCLEOTIDE SEQUENCE [LARGE SCALE GENOMIC DNA]</scope>
    <source>
        <strain evidence="11">Ve08.2h10</strain>
    </source>
</reference>
<gene>
    <name evidence="10" type="ORF">PAXRUDRAFT_68346</name>
</gene>
<keyword evidence="3" id="KW-0677">Repeat</keyword>
<proteinExistence type="predicted"/>
<evidence type="ECO:0000256" key="6">
    <source>
        <dbReference type="ARBA" id="ARBA00023242"/>
    </source>
</evidence>
<dbReference type="Pfam" id="PF00096">
    <property type="entry name" value="zf-C2H2"/>
    <property type="match status" value="1"/>
</dbReference>
<feature type="region of interest" description="Disordered" evidence="8">
    <location>
        <begin position="36"/>
        <end position="61"/>
    </location>
</feature>
<dbReference type="Gene3D" id="3.30.160.60">
    <property type="entry name" value="Classic Zinc Finger"/>
    <property type="match status" value="1"/>
</dbReference>
<dbReference type="GO" id="GO:0005634">
    <property type="term" value="C:nucleus"/>
    <property type="evidence" value="ECO:0007669"/>
    <property type="project" value="UniProtKB-SubCell"/>
</dbReference>
<dbReference type="GO" id="GO:0000978">
    <property type="term" value="F:RNA polymerase II cis-regulatory region sequence-specific DNA binding"/>
    <property type="evidence" value="ECO:0007669"/>
    <property type="project" value="InterPro"/>
</dbReference>
<feature type="compositionally biased region" description="Basic residues" evidence="8">
    <location>
        <begin position="52"/>
        <end position="61"/>
    </location>
</feature>
<name>A0A0D0DLZ8_9AGAM</name>
<dbReference type="FunFam" id="3.30.160.60:FF:000145">
    <property type="entry name" value="Zinc finger protein 574"/>
    <property type="match status" value="1"/>
</dbReference>
<keyword evidence="11" id="KW-1185">Reference proteome</keyword>
<keyword evidence="4 7" id="KW-0863">Zinc-finger</keyword>
<dbReference type="GO" id="GO:0008270">
    <property type="term" value="F:zinc ion binding"/>
    <property type="evidence" value="ECO:0007669"/>
    <property type="project" value="UniProtKB-KW"/>
</dbReference>
<feature type="non-terminal residue" evidence="10">
    <location>
        <position position="1"/>
    </location>
</feature>
<evidence type="ECO:0000256" key="5">
    <source>
        <dbReference type="ARBA" id="ARBA00022833"/>
    </source>
</evidence>
<dbReference type="SUPFAM" id="SSF57667">
    <property type="entry name" value="beta-beta-alpha zinc fingers"/>
    <property type="match status" value="1"/>
</dbReference>
<dbReference type="EMBL" id="KN825276">
    <property type="protein sequence ID" value="KIK92478.1"/>
    <property type="molecule type" value="Genomic_DNA"/>
</dbReference>
<evidence type="ECO:0000313" key="10">
    <source>
        <dbReference type="EMBL" id="KIK92478.1"/>
    </source>
</evidence>
<evidence type="ECO:0000259" key="9">
    <source>
        <dbReference type="PROSITE" id="PS50157"/>
    </source>
</evidence>
<dbReference type="PANTHER" id="PTHR40626:SF11">
    <property type="entry name" value="ZINC FINGER PROTEIN YPR022C"/>
    <property type="match status" value="1"/>
</dbReference>
<dbReference type="GO" id="GO:0000981">
    <property type="term" value="F:DNA-binding transcription factor activity, RNA polymerase II-specific"/>
    <property type="evidence" value="ECO:0007669"/>
    <property type="project" value="InterPro"/>
</dbReference>
<reference evidence="10 11" key="1">
    <citation type="submission" date="2014-04" db="EMBL/GenBank/DDBJ databases">
        <authorList>
            <consortium name="DOE Joint Genome Institute"/>
            <person name="Kuo A."/>
            <person name="Kohler A."/>
            <person name="Jargeat P."/>
            <person name="Nagy L.G."/>
            <person name="Floudas D."/>
            <person name="Copeland A."/>
            <person name="Barry K.W."/>
            <person name="Cichocki N."/>
            <person name="Veneault-Fourrey C."/>
            <person name="LaButti K."/>
            <person name="Lindquist E.A."/>
            <person name="Lipzen A."/>
            <person name="Lundell T."/>
            <person name="Morin E."/>
            <person name="Murat C."/>
            <person name="Sun H."/>
            <person name="Tunlid A."/>
            <person name="Henrissat B."/>
            <person name="Grigoriev I.V."/>
            <person name="Hibbett D.S."/>
            <person name="Martin F."/>
            <person name="Nordberg H.P."/>
            <person name="Cantor M.N."/>
            <person name="Hua S.X."/>
        </authorList>
    </citation>
    <scope>NUCLEOTIDE SEQUENCE [LARGE SCALE GENOMIC DNA]</scope>
    <source>
        <strain evidence="10 11">Ve08.2h10</strain>
    </source>
</reference>
<evidence type="ECO:0000256" key="8">
    <source>
        <dbReference type="SAM" id="MobiDB-lite"/>
    </source>
</evidence>
<evidence type="ECO:0000256" key="7">
    <source>
        <dbReference type="PROSITE-ProRule" id="PRU00042"/>
    </source>
</evidence>
<keyword evidence="2" id="KW-0479">Metal-binding</keyword>
<feature type="non-terminal residue" evidence="10">
    <location>
        <position position="61"/>
    </location>
</feature>
<accession>A0A0D0DLZ8</accession>
<dbReference type="PROSITE" id="PS50157">
    <property type="entry name" value="ZINC_FINGER_C2H2_2"/>
    <property type="match status" value="1"/>
</dbReference>
<evidence type="ECO:0000256" key="1">
    <source>
        <dbReference type="ARBA" id="ARBA00004123"/>
    </source>
</evidence>
<dbReference type="GO" id="GO:0000785">
    <property type="term" value="C:chromatin"/>
    <property type="evidence" value="ECO:0007669"/>
    <property type="project" value="TreeGrafter"/>
</dbReference>
<sequence length="61" mass="7400">FLRKNECKRHEASHTGYRPYSCDICGQTFVRQDLVKRHVRRTHESRDDNHPVPKRPKKKTR</sequence>
<keyword evidence="5" id="KW-0862">Zinc</keyword>
<dbReference type="STRING" id="930991.A0A0D0DLZ8"/>
<dbReference type="InterPro" id="IPR051059">
    <property type="entry name" value="VerF-like"/>
</dbReference>
<dbReference type="InterPro" id="IPR036236">
    <property type="entry name" value="Znf_C2H2_sf"/>
</dbReference>
<dbReference type="HOGENOM" id="CLU_208811_0_0_1"/>